<protein>
    <submittedName>
        <fullName evidence="2">Uncharacterized protein</fullName>
    </submittedName>
</protein>
<dbReference type="EMBL" id="AP012294">
    <property type="protein sequence ID" value="BAL84728.1"/>
    <property type="molecule type" value="Genomic_DNA"/>
</dbReference>
<name>I0GVE1_SELRL</name>
<keyword evidence="1" id="KW-0472">Membrane</keyword>
<reference evidence="2 3" key="1">
    <citation type="submission" date="2011-10" db="EMBL/GenBank/DDBJ databases">
        <title>Whole genome sequence of Selenomonas ruminantium subsp. lactilytica TAM6421.</title>
        <authorList>
            <person name="Oguchi A."/>
            <person name="Ankai A."/>
            <person name="Kaneko J."/>
            <person name="Yamada-Narita S."/>
            <person name="Fukui S."/>
            <person name="Takahashi M."/>
            <person name="Onodera T."/>
            <person name="Kojima S."/>
            <person name="Fushimi T."/>
            <person name="Abe N."/>
            <person name="Kamio Y."/>
            <person name="Yamazaki S."/>
            <person name="Fujita N."/>
        </authorList>
    </citation>
    <scope>NUCLEOTIDE SEQUENCE [LARGE SCALE GENOMIC DNA]</scope>
    <source>
        <strain evidence="3">NBRC 103574 / TAM6421</strain>
        <plasmid evidence="2 3">pSRC4</plasmid>
    </source>
</reference>
<accession>I0GVE1</accession>
<gene>
    <name evidence="2" type="ordered locus">SELR_pSRC400770</name>
</gene>
<sequence>MTQGDLFCWVVTVCACIGLTGFTGWAITCLASDVKKRIEEMISGKKDRW</sequence>
<evidence type="ECO:0000256" key="1">
    <source>
        <dbReference type="SAM" id="Phobius"/>
    </source>
</evidence>
<dbReference type="HOGENOM" id="CLU_3140583_0_0_9"/>
<organism evidence="2 3">
    <name type="scientific">Selenomonas ruminantium subsp. lactilytica (strain NBRC 103574 / TAM6421)</name>
    <dbReference type="NCBI Taxonomy" id="927704"/>
    <lineage>
        <taxon>Bacteria</taxon>
        <taxon>Bacillati</taxon>
        <taxon>Bacillota</taxon>
        <taxon>Negativicutes</taxon>
        <taxon>Selenomonadales</taxon>
        <taxon>Selenomonadaceae</taxon>
        <taxon>Selenomonas</taxon>
    </lineage>
</organism>
<dbReference type="KEGG" id="sri:SELR_pSRC400770"/>
<feature type="transmembrane region" description="Helical" evidence="1">
    <location>
        <begin position="6"/>
        <end position="31"/>
    </location>
</feature>
<evidence type="ECO:0000313" key="3">
    <source>
        <dbReference type="Proteomes" id="UP000007887"/>
    </source>
</evidence>
<keyword evidence="1" id="KW-1133">Transmembrane helix</keyword>
<keyword evidence="1" id="KW-0812">Transmembrane</keyword>
<keyword evidence="2" id="KW-0614">Plasmid</keyword>
<evidence type="ECO:0000313" key="2">
    <source>
        <dbReference type="EMBL" id="BAL84728.1"/>
    </source>
</evidence>
<dbReference type="PATRIC" id="fig|927704.6.peg.3492"/>
<geneLocation type="plasmid" evidence="2 3">
    <name>pSRC4</name>
</geneLocation>
<dbReference type="Proteomes" id="UP000007887">
    <property type="component" value="Plasmid pSRC4"/>
</dbReference>
<proteinExistence type="predicted"/>
<dbReference type="AlphaFoldDB" id="I0GVE1"/>